<comment type="caution">
    <text evidence="2">The sequence shown here is derived from an EMBL/GenBank/DDBJ whole genome shotgun (WGS) entry which is preliminary data.</text>
</comment>
<sequence length="93" mass="10607">MEELKLILETVQGLGGDMRWFAIVWLCLEFFEGLFIAGAWLAAAYLCYKVVRMGLAGNEFGIQVMKIFGGRVSYEGDQKDVLRWLSKQELPKL</sequence>
<proteinExistence type="predicted"/>
<dbReference type="EMBL" id="LAZR01011144">
    <property type="protein sequence ID" value="KKM63191.1"/>
    <property type="molecule type" value="Genomic_DNA"/>
</dbReference>
<evidence type="ECO:0000256" key="1">
    <source>
        <dbReference type="SAM" id="Phobius"/>
    </source>
</evidence>
<dbReference type="AlphaFoldDB" id="A0A0F9JLB0"/>
<accession>A0A0F9JLB0</accession>
<keyword evidence="1" id="KW-0472">Membrane</keyword>
<feature type="transmembrane region" description="Helical" evidence="1">
    <location>
        <begin position="20"/>
        <end position="48"/>
    </location>
</feature>
<name>A0A0F9JLB0_9ZZZZ</name>
<keyword evidence="1" id="KW-1133">Transmembrane helix</keyword>
<gene>
    <name evidence="2" type="ORF">LCGC14_1513940</name>
</gene>
<keyword evidence="1" id="KW-0812">Transmembrane</keyword>
<reference evidence="2" key="1">
    <citation type="journal article" date="2015" name="Nature">
        <title>Complex archaea that bridge the gap between prokaryotes and eukaryotes.</title>
        <authorList>
            <person name="Spang A."/>
            <person name="Saw J.H."/>
            <person name="Jorgensen S.L."/>
            <person name="Zaremba-Niedzwiedzka K."/>
            <person name="Martijn J."/>
            <person name="Lind A.E."/>
            <person name="van Eijk R."/>
            <person name="Schleper C."/>
            <person name="Guy L."/>
            <person name="Ettema T.J."/>
        </authorList>
    </citation>
    <scope>NUCLEOTIDE SEQUENCE</scope>
</reference>
<protein>
    <submittedName>
        <fullName evidence="2">Uncharacterized protein</fullName>
    </submittedName>
</protein>
<evidence type="ECO:0000313" key="2">
    <source>
        <dbReference type="EMBL" id="KKM63191.1"/>
    </source>
</evidence>
<organism evidence="2">
    <name type="scientific">marine sediment metagenome</name>
    <dbReference type="NCBI Taxonomy" id="412755"/>
    <lineage>
        <taxon>unclassified sequences</taxon>
        <taxon>metagenomes</taxon>
        <taxon>ecological metagenomes</taxon>
    </lineage>
</organism>